<dbReference type="Proteomes" id="UP000827092">
    <property type="component" value="Unassembled WGS sequence"/>
</dbReference>
<proteinExistence type="predicted"/>
<gene>
    <name evidence="1" type="ORF">JTE90_012007</name>
</gene>
<dbReference type="EMBL" id="JAFNEN010000310">
    <property type="protein sequence ID" value="KAG8186183.1"/>
    <property type="molecule type" value="Genomic_DNA"/>
</dbReference>
<protein>
    <submittedName>
        <fullName evidence="1">Uncharacterized protein</fullName>
    </submittedName>
</protein>
<keyword evidence="2" id="KW-1185">Reference proteome</keyword>
<name>A0AAV6UQW9_9ARAC</name>
<evidence type="ECO:0000313" key="1">
    <source>
        <dbReference type="EMBL" id="KAG8186183.1"/>
    </source>
</evidence>
<accession>A0AAV6UQW9</accession>
<dbReference type="AlphaFoldDB" id="A0AAV6UQW9"/>
<evidence type="ECO:0000313" key="2">
    <source>
        <dbReference type="Proteomes" id="UP000827092"/>
    </source>
</evidence>
<comment type="caution">
    <text evidence="1">The sequence shown here is derived from an EMBL/GenBank/DDBJ whole genome shotgun (WGS) entry which is preliminary data.</text>
</comment>
<reference evidence="1 2" key="1">
    <citation type="journal article" date="2022" name="Nat. Ecol. Evol.">
        <title>A masculinizing supergene underlies an exaggerated male reproductive morph in a spider.</title>
        <authorList>
            <person name="Hendrickx F."/>
            <person name="De Corte Z."/>
            <person name="Sonet G."/>
            <person name="Van Belleghem S.M."/>
            <person name="Kostlbacher S."/>
            <person name="Vangestel C."/>
        </authorList>
    </citation>
    <scope>NUCLEOTIDE SEQUENCE [LARGE SCALE GENOMIC DNA]</scope>
    <source>
        <strain evidence="1">W744_W776</strain>
    </source>
</reference>
<sequence>MYGERAKRAWIAKGSKGNCASSFPGVGEQQRAGVHLERLFCSTNNFTMAMWSIILSVCVVALVAADEEEHEYGKYGEWRKTICEKMNRTLHEDIDACFQTEVKAIKDATKDCVIESAPSANGNLVDFVESACVDKSIFKKFDKCMDEYEANPEFKKQMEVTNETIVCYEALLEKYNMVELKPLLDEEIASLKAMAAAE</sequence>
<organism evidence="1 2">
    <name type="scientific">Oedothorax gibbosus</name>
    <dbReference type="NCBI Taxonomy" id="931172"/>
    <lineage>
        <taxon>Eukaryota</taxon>
        <taxon>Metazoa</taxon>
        <taxon>Ecdysozoa</taxon>
        <taxon>Arthropoda</taxon>
        <taxon>Chelicerata</taxon>
        <taxon>Arachnida</taxon>
        <taxon>Araneae</taxon>
        <taxon>Araneomorphae</taxon>
        <taxon>Entelegynae</taxon>
        <taxon>Araneoidea</taxon>
        <taxon>Linyphiidae</taxon>
        <taxon>Erigoninae</taxon>
        <taxon>Oedothorax</taxon>
    </lineage>
</organism>